<feature type="domain" description="Amidase" evidence="2">
    <location>
        <begin position="26"/>
        <end position="433"/>
    </location>
</feature>
<evidence type="ECO:0000259" key="2">
    <source>
        <dbReference type="Pfam" id="PF01425"/>
    </source>
</evidence>
<reference evidence="3 4" key="1">
    <citation type="journal article" date="2023" name="Int. J. Syst. Evol. Microbiol.">
        <title>Methylocystis iwaonis sp. nov., a type II methane-oxidizing bacterium from surface soil of a rice paddy field in Japan, and emended description of the genus Methylocystis (ex Whittenbury et al. 1970) Bowman et al. 1993.</title>
        <authorList>
            <person name="Kaise H."/>
            <person name="Sawadogo J.B."/>
            <person name="Alam M.S."/>
            <person name="Ueno C."/>
            <person name="Dianou D."/>
            <person name="Shinjo R."/>
            <person name="Asakawa S."/>
        </authorList>
    </citation>
    <scope>NUCLEOTIDE SEQUENCE [LARGE SCALE GENOMIC DNA]</scope>
    <source>
        <strain evidence="3 4">SS37A-Re</strain>
    </source>
</reference>
<evidence type="ECO:0000313" key="4">
    <source>
        <dbReference type="Proteomes" id="UP001317629"/>
    </source>
</evidence>
<dbReference type="InterPro" id="IPR000120">
    <property type="entry name" value="Amidase"/>
</dbReference>
<dbReference type="InterPro" id="IPR023631">
    <property type="entry name" value="Amidase_dom"/>
</dbReference>
<dbReference type="Gene3D" id="3.90.1300.10">
    <property type="entry name" value="Amidase signature (AS) domain"/>
    <property type="match status" value="1"/>
</dbReference>
<geneLocation type="plasmid" evidence="3 4">
    <name>pSS37A-Re-1</name>
</geneLocation>
<dbReference type="Proteomes" id="UP001317629">
    <property type="component" value="Plasmid pSS37A-Re-1"/>
</dbReference>
<dbReference type="PANTHER" id="PTHR11895">
    <property type="entry name" value="TRANSAMIDASE"/>
    <property type="match status" value="1"/>
</dbReference>
<proteinExistence type="inferred from homology"/>
<organism evidence="3 4">
    <name type="scientific">Methylocystis iwaonis</name>
    <dbReference type="NCBI Taxonomy" id="2885079"/>
    <lineage>
        <taxon>Bacteria</taxon>
        <taxon>Pseudomonadati</taxon>
        <taxon>Pseudomonadota</taxon>
        <taxon>Alphaproteobacteria</taxon>
        <taxon>Hyphomicrobiales</taxon>
        <taxon>Methylocystaceae</taxon>
        <taxon>Methylocystis</taxon>
    </lineage>
</organism>
<keyword evidence="4" id="KW-1185">Reference proteome</keyword>
<name>A0ABM8EDJ4_9HYPH</name>
<protein>
    <submittedName>
        <fullName evidence="3">Amidase</fullName>
    </submittedName>
</protein>
<sequence length="456" mass="48752">MSQDLTQLTAYELIEAYRTKTLSPVEATMATLKRIGELQPHFNAYRAVGADAALAQAKVSEARWARGAPKGLLDGVPVGFKDLLNVQGFPTRKGSLATPDIIQQADSPPAARLREAGAVILGKTQTAEFGLKGLTETKLGGVTPNAWDRQYVSGGSSGGAAVAAALGLGPLQVGTDGGGSIRNPAAVNGVFGFKPTFGRVAGYPHNGSLFHIGPLTRTVTDAALLLNVIAQPDVRDWQSLPSDICDWRENLDSGVKGLRIAYSRTLGYVKVDPGLAAVVDRAVARLSELGAIVEETDPGFRDPSPIIDAINSERAIRLRSEIGVAGLDLIDPGIRARVEKLERYTLAEVVEANERRTDLAILMRRFHEKYDLLVTPVQSQPVPRLGTPPQTPFAFPFNITQQPGASIPAGFDNNGLPVGLHVVGPQYGDLTVLRLARAFEKLQPFPTPHLDSLSKL</sequence>
<dbReference type="RefSeq" id="WP_281932399.1">
    <property type="nucleotide sequence ID" value="NZ_AP027143.1"/>
</dbReference>
<dbReference type="SUPFAM" id="SSF75304">
    <property type="entry name" value="Amidase signature (AS) enzymes"/>
    <property type="match status" value="1"/>
</dbReference>
<dbReference type="EMBL" id="AP027143">
    <property type="protein sequence ID" value="BDV36093.1"/>
    <property type="molecule type" value="Genomic_DNA"/>
</dbReference>
<evidence type="ECO:0000313" key="3">
    <source>
        <dbReference type="EMBL" id="BDV36093.1"/>
    </source>
</evidence>
<accession>A0ABM8EDJ4</accession>
<keyword evidence="3" id="KW-0614">Plasmid</keyword>
<gene>
    <name evidence="3" type="ORF">SS37A_36230</name>
</gene>
<evidence type="ECO:0000256" key="1">
    <source>
        <dbReference type="ARBA" id="ARBA00009199"/>
    </source>
</evidence>
<comment type="similarity">
    <text evidence="1">Belongs to the amidase family.</text>
</comment>
<dbReference type="NCBIfam" id="NF004815">
    <property type="entry name" value="PRK06169.1"/>
    <property type="match status" value="1"/>
</dbReference>
<dbReference type="InterPro" id="IPR036928">
    <property type="entry name" value="AS_sf"/>
</dbReference>
<dbReference type="Pfam" id="PF01425">
    <property type="entry name" value="Amidase"/>
    <property type="match status" value="1"/>
</dbReference>
<dbReference type="PANTHER" id="PTHR11895:SF7">
    <property type="entry name" value="GLUTAMYL-TRNA(GLN) AMIDOTRANSFERASE SUBUNIT A, MITOCHONDRIAL"/>
    <property type="match status" value="1"/>
</dbReference>